<dbReference type="SUPFAM" id="SSF102405">
    <property type="entry name" value="MCP/YpsA-like"/>
    <property type="match status" value="1"/>
</dbReference>
<proteinExistence type="inferred from homology"/>
<dbReference type="Pfam" id="PF03641">
    <property type="entry name" value="Lysine_decarbox"/>
    <property type="match status" value="1"/>
</dbReference>
<keyword evidence="7" id="KW-1185">Reference proteome</keyword>
<evidence type="ECO:0000313" key="5">
    <source>
        <dbReference type="EMBL" id="PSK81688.1"/>
    </source>
</evidence>
<dbReference type="AlphaFoldDB" id="A0A2P8C9Q0"/>
<reference evidence="5 6" key="1">
    <citation type="submission" date="2018-03" db="EMBL/GenBank/DDBJ databases">
        <title>Genomic Encyclopedia of Archaeal and Bacterial Type Strains, Phase II (KMG-II): from individual species to whole genera.</title>
        <authorList>
            <person name="Goeker M."/>
        </authorList>
    </citation>
    <scope>NUCLEOTIDE SEQUENCE [LARGE SCALE GENOMIC DNA]</scope>
    <source>
        <strain evidence="5 6">DSM 27267</strain>
    </source>
</reference>
<protein>
    <recommendedName>
        <fullName evidence="3">Cytokinin riboside 5'-monophosphate phosphoribohydrolase</fullName>
        <ecNumber evidence="3">3.2.2.n1</ecNumber>
    </recommendedName>
</protein>
<dbReference type="EMBL" id="BLAU01000001">
    <property type="protein sequence ID" value="GET21211.1"/>
    <property type="molecule type" value="Genomic_DNA"/>
</dbReference>
<comment type="catalytic activity">
    <reaction evidence="1">
        <text>AMP + H2O = D-ribose 5-phosphate + adenine</text>
        <dbReference type="Rhea" id="RHEA:20129"/>
        <dbReference type="ChEBI" id="CHEBI:15377"/>
        <dbReference type="ChEBI" id="CHEBI:16708"/>
        <dbReference type="ChEBI" id="CHEBI:78346"/>
        <dbReference type="ChEBI" id="CHEBI:456215"/>
        <dbReference type="EC" id="3.2.2.4"/>
    </reaction>
</comment>
<dbReference type="InterPro" id="IPR031100">
    <property type="entry name" value="LOG_fam"/>
</dbReference>
<dbReference type="PANTHER" id="PTHR31223">
    <property type="entry name" value="LOG FAMILY PROTEIN YJL055W"/>
    <property type="match status" value="1"/>
</dbReference>
<keyword evidence="3" id="KW-0378">Hydrolase</keyword>
<comment type="similarity">
    <text evidence="2 3">Belongs to the LOG family.</text>
</comment>
<evidence type="ECO:0000256" key="2">
    <source>
        <dbReference type="ARBA" id="ARBA00006763"/>
    </source>
</evidence>
<dbReference type="EC" id="3.2.2.n1" evidence="3"/>
<evidence type="ECO:0000313" key="6">
    <source>
        <dbReference type="Proteomes" id="UP000240621"/>
    </source>
</evidence>
<dbReference type="EMBL" id="PYGC01000008">
    <property type="protein sequence ID" value="PSK81688.1"/>
    <property type="molecule type" value="Genomic_DNA"/>
</dbReference>
<dbReference type="GO" id="GO:0008714">
    <property type="term" value="F:AMP nucleosidase activity"/>
    <property type="evidence" value="ECO:0007669"/>
    <property type="project" value="UniProtKB-EC"/>
</dbReference>
<name>A0A2P8C9Q0_9BACT</name>
<dbReference type="Gene3D" id="3.40.50.450">
    <property type="match status" value="1"/>
</dbReference>
<dbReference type="InterPro" id="IPR005269">
    <property type="entry name" value="LOG"/>
</dbReference>
<dbReference type="OrthoDB" id="9801098at2"/>
<evidence type="ECO:0000256" key="3">
    <source>
        <dbReference type="RuleBase" id="RU363015"/>
    </source>
</evidence>
<dbReference type="GO" id="GO:0009691">
    <property type="term" value="P:cytokinin biosynthetic process"/>
    <property type="evidence" value="ECO:0007669"/>
    <property type="project" value="UniProtKB-UniRule"/>
</dbReference>
<keyword evidence="3" id="KW-0203">Cytokinin biosynthesis</keyword>
<dbReference type="NCBIfam" id="TIGR00730">
    <property type="entry name" value="Rossman fold protein, TIGR00730 family"/>
    <property type="match status" value="1"/>
</dbReference>
<evidence type="ECO:0000313" key="4">
    <source>
        <dbReference type="EMBL" id="GET21211.1"/>
    </source>
</evidence>
<sequence>MNICVFCSSSNAIADVYFEEAKLLGTLIGDNHHNIVYGGSNVGLMHACADAARQAGAVSLGIIPQSIHDRNLASEHDDELIVTPNMRERKYLMRKRSDAFIALPGGFGTLEEILEVITLKQLHYHNKPIVFINTNGFYDALLQQFQRSYDEIFAREEYKKMYYVAKDASDAMEYVENYQPEELESKWFDVPGKK</sequence>
<reference evidence="4 7" key="2">
    <citation type="submission" date="2019-10" db="EMBL/GenBank/DDBJ databases">
        <title>Prolixibacter strains distinguished by the presence of nitrate reductase genes were adept at nitrate-dependent anaerobic corrosion of metallic iron and carbon steel.</title>
        <authorList>
            <person name="Iino T."/>
            <person name="Shono N."/>
            <person name="Ito K."/>
            <person name="Nakamura R."/>
            <person name="Sueoka K."/>
            <person name="Harayama S."/>
            <person name="Ohkuma M."/>
        </authorList>
    </citation>
    <scope>NUCLEOTIDE SEQUENCE [LARGE SCALE GENOMIC DNA]</scope>
    <source>
        <strain evidence="4 7">MIC1-1</strain>
    </source>
</reference>
<evidence type="ECO:0000313" key="7">
    <source>
        <dbReference type="Proteomes" id="UP000396862"/>
    </source>
</evidence>
<accession>A0A2P8C9Q0</accession>
<evidence type="ECO:0000256" key="1">
    <source>
        <dbReference type="ARBA" id="ARBA00000274"/>
    </source>
</evidence>
<organism evidence="5 6">
    <name type="scientific">Prolixibacter denitrificans</name>
    <dbReference type="NCBI Taxonomy" id="1541063"/>
    <lineage>
        <taxon>Bacteria</taxon>
        <taxon>Pseudomonadati</taxon>
        <taxon>Bacteroidota</taxon>
        <taxon>Bacteroidia</taxon>
        <taxon>Marinilabiliales</taxon>
        <taxon>Prolixibacteraceae</taxon>
        <taxon>Prolixibacter</taxon>
    </lineage>
</organism>
<dbReference type="RefSeq" id="WP_106542990.1">
    <property type="nucleotide sequence ID" value="NZ_BLAU01000001.1"/>
</dbReference>
<dbReference type="Proteomes" id="UP000396862">
    <property type="component" value="Unassembled WGS sequence"/>
</dbReference>
<dbReference type="GO" id="GO:0005829">
    <property type="term" value="C:cytosol"/>
    <property type="evidence" value="ECO:0007669"/>
    <property type="project" value="TreeGrafter"/>
</dbReference>
<comment type="caution">
    <text evidence="5">The sequence shown here is derived from an EMBL/GenBank/DDBJ whole genome shotgun (WGS) entry which is preliminary data.</text>
</comment>
<dbReference type="Proteomes" id="UP000240621">
    <property type="component" value="Unassembled WGS sequence"/>
</dbReference>
<dbReference type="PANTHER" id="PTHR31223:SF70">
    <property type="entry name" value="LOG FAMILY PROTEIN YJL055W"/>
    <property type="match status" value="1"/>
</dbReference>
<gene>
    <name evidence="5" type="ORF">CLV93_10886</name>
    <name evidence="4" type="ORF">JCM18694_14570</name>
</gene>